<dbReference type="InterPro" id="IPR053136">
    <property type="entry name" value="UTP_pyrophosphatase-like"/>
</dbReference>
<dbReference type="EMBL" id="BMOV01000002">
    <property type="protein sequence ID" value="GGO06713.1"/>
    <property type="molecule type" value="Genomic_DNA"/>
</dbReference>
<feature type="domain" description="YgjP-like metallopeptidase" evidence="1">
    <location>
        <begin position="24"/>
        <end position="222"/>
    </location>
</feature>
<organism evidence="2 3">
    <name type="scientific">Iodidimonas muriae</name>
    <dbReference type="NCBI Taxonomy" id="261467"/>
    <lineage>
        <taxon>Bacteria</taxon>
        <taxon>Pseudomonadati</taxon>
        <taxon>Pseudomonadota</taxon>
        <taxon>Alphaproteobacteria</taxon>
        <taxon>Iodidimonadales</taxon>
        <taxon>Iodidimonadaceae</taxon>
        <taxon>Iodidimonas</taxon>
    </lineage>
</organism>
<sequence>MADIIPRNVATVPSVEIRQNPRAKRLTLRIDKHHAVPVLTVPKGISMGQIQSFLDKHKGWIADRVAALPEGIRLVPDAAFPFRGAPHIIRHEAGFPREPLACEGEVRLGGPVDHVEPRVLRWLRRCARTRLVERATYHAQSLGVSIGRISVRDTKSRWGSCTATGNLNFSWRLILAPDAILDYVAAHEVAHRVEMNHSPRFWAEVDRLCANRSAARQWLRRHGDGLMRIGPPPGGESAAD</sequence>
<protein>
    <recommendedName>
        <fullName evidence="1">YgjP-like metallopeptidase domain-containing protein</fullName>
    </recommendedName>
</protein>
<dbReference type="PANTHER" id="PTHR30399">
    <property type="entry name" value="UNCHARACTERIZED PROTEIN YGJP"/>
    <property type="match status" value="1"/>
</dbReference>
<proteinExistence type="predicted"/>
<accession>A0ABQ2LAJ4</accession>
<keyword evidence="3" id="KW-1185">Reference proteome</keyword>
<dbReference type="CDD" id="cd07344">
    <property type="entry name" value="M48_yhfN_like"/>
    <property type="match status" value="1"/>
</dbReference>
<evidence type="ECO:0000313" key="3">
    <source>
        <dbReference type="Proteomes" id="UP000602381"/>
    </source>
</evidence>
<evidence type="ECO:0000259" key="1">
    <source>
        <dbReference type="Pfam" id="PF01863"/>
    </source>
</evidence>
<evidence type="ECO:0000313" key="2">
    <source>
        <dbReference type="EMBL" id="GGO06713.1"/>
    </source>
</evidence>
<dbReference type="Gene3D" id="3.30.2010.10">
    <property type="entry name" value="Metalloproteases ('zincins'), catalytic domain"/>
    <property type="match status" value="1"/>
</dbReference>
<dbReference type="RefSeq" id="WP_150004136.1">
    <property type="nucleotide sequence ID" value="NZ_BMOV01000002.1"/>
</dbReference>
<gene>
    <name evidence="2" type="ORF">GCM10007972_05190</name>
</gene>
<dbReference type="Proteomes" id="UP000602381">
    <property type="component" value="Unassembled WGS sequence"/>
</dbReference>
<dbReference type="Pfam" id="PF01863">
    <property type="entry name" value="YgjP-like"/>
    <property type="match status" value="1"/>
</dbReference>
<reference evidence="3" key="1">
    <citation type="journal article" date="2019" name="Int. J. Syst. Evol. Microbiol.">
        <title>The Global Catalogue of Microorganisms (GCM) 10K type strain sequencing project: providing services to taxonomists for standard genome sequencing and annotation.</title>
        <authorList>
            <consortium name="The Broad Institute Genomics Platform"/>
            <consortium name="The Broad Institute Genome Sequencing Center for Infectious Disease"/>
            <person name="Wu L."/>
            <person name="Ma J."/>
        </authorList>
    </citation>
    <scope>NUCLEOTIDE SEQUENCE [LARGE SCALE GENOMIC DNA]</scope>
    <source>
        <strain evidence="3">JCM 17843</strain>
    </source>
</reference>
<comment type="caution">
    <text evidence="2">The sequence shown here is derived from an EMBL/GenBank/DDBJ whole genome shotgun (WGS) entry which is preliminary data.</text>
</comment>
<dbReference type="InterPro" id="IPR002725">
    <property type="entry name" value="YgjP-like_metallopeptidase"/>
</dbReference>
<dbReference type="PANTHER" id="PTHR30399:SF1">
    <property type="entry name" value="UTP PYROPHOSPHATASE"/>
    <property type="match status" value="1"/>
</dbReference>
<name>A0ABQ2LAJ4_9PROT</name>